<proteinExistence type="predicted"/>
<reference evidence="1 2" key="1">
    <citation type="journal article" date="2019" name="Nat. Ecol. Evol.">
        <title>Megaphylogeny resolves global patterns of mushroom evolution.</title>
        <authorList>
            <person name="Varga T."/>
            <person name="Krizsan K."/>
            <person name="Foldi C."/>
            <person name="Dima B."/>
            <person name="Sanchez-Garcia M."/>
            <person name="Sanchez-Ramirez S."/>
            <person name="Szollosi G.J."/>
            <person name="Szarkandi J.G."/>
            <person name="Papp V."/>
            <person name="Albert L."/>
            <person name="Andreopoulos W."/>
            <person name="Angelini C."/>
            <person name="Antonin V."/>
            <person name="Barry K.W."/>
            <person name="Bougher N.L."/>
            <person name="Buchanan P."/>
            <person name="Buyck B."/>
            <person name="Bense V."/>
            <person name="Catcheside P."/>
            <person name="Chovatia M."/>
            <person name="Cooper J."/>
            <person name="Damon W."/>
            <person name="Desjardin D."/>
            <person name="Finy P."/>
            <person name="Geml J."/>
            <person name="Haridas S."/>
            <person name="Hughes K."/>
            <person name="Justo A."/>
            <person name="Karasinski D."/>
            <person name="Kautmanova I."/>
            <person name="Kiss B."/>
            <person name="Kocsube S."/>
            <person name="Kotiranta H."/>
            <person name="LaButti K.M."/>
            <person name="Lechner B.E."/>
            <person name="Liimatainen K."/>
            <person name="Lipzen A."/>
            <person name="Lukacs Z."/>
            <person name="Mihaltcheva S."/>
            <person name="Morgado L.N."/>
            <person name="Niskanen T."/>
            <person name="Noordeloos M.E."/>
            <person name="Ohm R.A."/>
            <person name="Ortiz-Santana B."/>
            <person name="Ovrebo C."/>
            <person name="Racz N."/>
            <person name="Riley R."/>
            <person name="Savchenko A."/>
            <person name="Shiryaev A."/>
            <person name="Soop K."/>
            <person name="Spirin V."/>
            <person name="Szebenyi C."/>
            <person name="Tomsovsky M."/>
            <person name="Tulloss R.E."/>
            <person name="Uehling J."/>
            <person name="Grigoriev I.V."/>
            <person name="Vagvolgyi C."/>
            <person name="Papp T."/>
            <person name="Martin F.M."/>
            <person name="Miettinen O."/>
            <person name="Hibbett D.S."/>
            <person name="Nagy L.G."/>
        </authorList>
    </citation>
    <scope>NUCLEOTIDE SEQUENCE [LARGE SCALE GENOMIC DNA]</scope>
    <source>
        <strain evidence="1 2">CBS 309.79</strain>
    </source>
</reference>
<gene>
    <name evidence="1" type="ORF">BDV98DRAFT_589632</name>
</gene>
<dbReference type="AlphaFoldDB" id="A0A5C3R2F2"/>
<name>A0A5C3R2F2_9AGAR</name>
<organism evidence="1 2">
    <name type="scientific">Pterulicium gracile</name>
    <dbReference type="NCBI Taxonomy" id="1884261"/>
    <lineage>
        <taxon>Eukaryota</taxon>
        <taxon>Fungi</taxon>
        <taxon>Dikarya</taxon>
        <taxon>Basidiomycota</taxon>
        <taxon>Agaricomycotina</taxon>
        <taxon>Agaricomycetes</taxon>
        <taxon>Agaricomycetidae</taxon>
        <taxon>Agaricales</taxon>
        <taxon>Pleurotineae</taxon>
        <taxon>Pterulaceae</taxon>
        <taxon>Pterulicium</taxon>
    </lineage>
</organism>
<evidence type="ECO:0000313" key="2">
    <source>
        <dbReference type="Proteomes" id="UP000305067"/>
    </source>
</evidence>
<accession>A0A5C3R2F2</accession>
<protein>
    <submittedName>
        <fullName evidence="1">Uncharacterized protein</fullName>
    </submittedName>
</protein>
<dbReference type="Proteomes" id="UP000305067">
    <property type="component" value="Unassembled WGS sequence"/>
</dbReference>
<sequence length="193" mass="21527">MISEAIENIRSESMTDYNTLCNRTRIVARYICTLFTCEPNSTLHGYLTPHADEVFTTIFVIVRTLGPDSPQALQNIIGSVAPYLVDLAKKLYPSVKGLREEARVNDVLAVFSTPTAPESFSSLDGGILTILMYKVNCKRLNALRSVWRWDVHDNVAKHLQNADPESKRGDVARAESLLEMVEQAGIDRTEVGQ</sequence>
<dbReference type="EMBL" id="ML178817">
    <property type="protein sequence ID" value="TFL04904.1"/>
    <property type="molecule type" value="Genomic_DNA"/>
</dbReference>
<keyword evidence="2" id="KW-1185">Reference proteome</keyword>
<evidence type="ECO:0000313" key="1">
    <source>
        <dbReference type="EMBL" id="TFL04904.1"/>
    </source>
</evidence>